<dbReference type="InterPro" id="IPR050881">
    <property type="entry name" value="LL-DAP_aminotransferase"/>
</dbReference>
<accession>A0A3S2W911</accession>
<dbReference type="InterPro" id="IPR015424">
    <property type="entry name" value="PyrdxlP-dep_Trfase"/>
</dbReference>
<dbReference type="RefSeq" id="WP_127765641.1">
    <property type="nucleotide sequence ID" value="NZ_SADE01000002.1"/>
</dbReference>
<dbReference type="Gene3D" id="3.40.640.10">
    <property type="entry name" value="Type I PLP-dependent aspartate aminotransferase-like (Major domain)"/>
    <property type="match status" value="1"/>
</dbReference>
<reference evidence="6" key="1">
    <citation type="submission" date="2019-01" db="EMBL/GenBank/DDBJ databases">
        <title>Gri0909 isolated from a small marine red alga.</title>
        <authorList>
            <person name="Kim J."/>
            <person name="Jeong S.E."/>
            <person name="Jeon C.O."/>
        </authorList>
    </citation>
    <scope>NUCLEOTIDE SEQUENCE [LARGE SCALE GENOMIC DNA]</scope>
    <source>
        <strain evidence="6">Gri0909</strain>
    </source>
</reference>
<sequence length="413" mass="44322">MAESAADKLFDYPYRRLATLLKGLEPGESPILTHVGEPQGAPPAFLSETVTRNAHLWSKYPSPRGTPDYLKAVADWITRRYDLAPGTVDAARHVTTACGTREALFQAGILAAAIKRPQVKGKPLIGMPNPAYHVYYGAAVMGDAEPLPVPAADASTNYLPDYPSLSADVLDRMAIAYLCTPSNPTGGVADLQTLTRNVEAARRHGYILALDECYSEIFNGSEPPAGGFDAVKALGEAGEGALDNILVFNSLSKRSSAPGLRCGFVAGQADLIDKLVMVRGYGGAQIPEPLMAAGAALWRDEDHLVANRALYSGLFDLSDEILGDLPGYTRPTGGFFLWLPVTDSEEAAKRLWVEAGVKVLPGRLMSRPVDTEGHTPGDGFIRIALVHDPETVREMLGRVRRVLLDGLTVTEEG</sequence>
<dbReference type="InterPro" id="IPR004839">
    <property type="entry name" value="Aminotransferase_I/II_large"/>
</dbReference>
<comment type="cofactor">
    <cofactor evidence="1">
        <name>pyridoxal 5'-phosphate</name>
        <dbReference type="ChEBI" id="CHEBI:597326"/>
    </cofactor>
</comment>
<dbReference type="PANTHER" id="PTHR42832:SF3">
    <property type="entry name" value="L-GLUTAMINE--4-(METHYLSULFANYL)-2-OXOBUTANOATE AMINOTRANSFERASE"/>
    <property type="match status" value="1"/>
</dbReference>
<dbReference type="Gene3D" id="3.90.1150.10">
    <property type="entry name" value="Aspartate Aminotransferase, domain 1"/>
    <property type="match status" value="1"/>
</dbReference>
<evidence type="ECO:0000313" key="6">
    <source>
        <dbReference type="Proteomes" id="UP000287447"/>
    </source>
</evidence>
<dbReference type="EMBL" id="SADE01000002">
    <property type="protein sequence ID" value="RVU36165.1"/>
    <property type="molecule type" value="Genomic_DNA"/>
</dbReference>
<proteinExistence type="predicted"/>
<dbReference type="PANTHER" id="PTHR42832">
    <property type="entry name" value="AMINO ACID AMINOTRANSFERASE"/>
    <property type="match status" value="1"/>
</dbReference>
<name>A0A3S2W911_9PROT</name>
<evidence type="ECO:0000313" key="5">
    <source>
        <dbReference type="EMBL" id="RVU36165.1"/>
    </source>
</evidence>
<evidence type="ECO:0000256" key="2">
    <source>
        <dbReference type="ARBA" id="ARBA00022576"/>
    </source>
</evidence>
<dbReference type="Pfam" id="PF00155">
    <property type="entry name" value="Aminotran_1_2"/>
    <property type="match status" value="1"/>
</dbReference>
<dbReference type="CDD" id="cd00609">
    <property type="entry name" value="AAT_like"/>
    <property type="match status" value="1"/>
</dbReference>
<evidence type="ECO:0000259" key="4">
    <source>
        <dbReference type="Pfam" id="PF00155"/>
    </source>
</evidence>
<organism evidence="5 6">
    <name type="scientific">Hwanghaeella grinnelliae</name>
    <dbReference type="NCBI Taxonomy" id="2500179"/>
    <lineage>
        <taxon>Bacteria</taxon>
        <taxon>Pseudomonadati</taxon>
        <taxon>Pseudomonadota</taxon>
        <taxon>Alphaproteobacteria</taxon>
        <taxon>Rhodospirillales</taxon>
        <taxon>Rhodospirillaceae</taxon>
        <taxon>Hwanghaeella</taxon>
    </lineage>
</organism>
<feature type="domain" description="Aminotransferase class I/classII large" evidence="4">
    <location>
        <begin position="52"/>
        <end position="398"/>
    </location>
</feature>
<dbReference type="SUPFAM" id="SSF53383">
    <property type="entry name" value="PLP-dependent transferases"/>
    <property type="match status" value="1"/>
</dbReference>
<comment type="caution">
    <text evidence="5">The sequence shown here is derived from an EMBL/GenBank/DDBJ whole genome shotgun (WGS) entry which is preliminary data.</text>
</comment>
<keyword evidence="2 5" id="KW-0032">Aminotransferase</keyword>
<dbReference type="AlphaFoldDB" id="A0A3S2W911"/>
<evidence type="ECO:0000256" key="3">
    <source>
        <dbReference type="ARBA" id="ARBA00022679"/>
    </source>
</evidence>
<gene>
    <name evidence="5" type="ORF">EOI86_13140</name>
</gene>
<dbReference type="Proteomes" id="UP000287447">
    <property type="component" value="Unassembled WGS sequence"/>
</dbReference>
<keyword evidence="3 5" id="KW-0808">Transferase</keyword>
<keyword evidence="6" id="KW-1185">Reference proteome</keyword>
<dbReference type="OrthoDB" id="9813612at2"/>
<protein>
    <submittedName>
        <fullName evidence="5">Aminotransferase class I/II-fold pyridoxal phosphate-dependent enzyme</fullName>
    </submittedName>
</protein>
<dbReference type="GO" id="GO:0030170">
    <property type="term" value="F:pyridoxal phosphate binding"/>
    <property type="evidence" value="ECO:0007669"/>
    <property type="project" value="InterPro"/>
</dbReference>
<dbReference type="InterPro" id="IPR015422">
    <property type="entry name" value="PyrdxlP-dep_Trfase_small"/>
</dbReference>
<dbReference type="GO" id="GO:0008483">
    <property type="term" value="F:transaminase activity"/>
    <property type="evidence" value="ECO:0007669"/>
    <property type="project" value="UniProtKB-KW"/>
</dbReference>
<dbReference type="InterPro" id="IPR015421">
    <property type="entry name" value="PyrdxlP-dep_Trfase_major"/>
</dbReference>
<evidence type="ECO:0000256" key="1">
    <source>
        <dbReference type="ARBA" id="ARBA00001933"/>
    </source>
</evidence>